<dbReference type="AlphaFoldDB" id="A0A8H5FI24"/>
<comment type="caution">
    <text evidence="1">The sequence shown here is derived from an EMBL/GenBank/DDBJ whole genome shotgun (WGS) entry which is preliminary data.</text>
</comment>
<keyword evidence="2" id="KW-1185">Reference proteome</keyword>
<protein>
    <submittedName>
        <fullName evidence="1">Uncharacterized protein</fullName>
    </submittedName>
</protein>
<proteinExistence type="predicted"/>
<gene>
    <name evidence="1" type="ORF">D9611_003382</name>
</gene>
<name>A0A8H5FI24_9AGAR</name>
<evidence type="ECO:0000313" key="1">
    <source>
        <dbReference type="EMBL" id="KAF5337198.1"/>
    </source>
</evidence>
<sequence length="137" mass="16065">MDIARRRGSTFVLSPTKSHLVEVSSSKKLTKKRAGKRPLYYSYCDTISGPPPRDSFQYYLQLREALGEVAFYSDSSLLSPEDKCRVQRFKRREDKRRLETAIARVAAEERLERRLTTIILDFVHAIRHAQRTCRPRY</sequence>
<evidence type="ECO:0000313" key="2">
    <source>
        <dbReference type="Proteomes" id="UP000541558"/>
    </source>
</evidence>
<accession>A0A8H5FI24</accession>
<dbReference type="EMBL" id="JAACJK010000057">
    <property type="protein sequence ID" value="KAF5337198.1"/>
    <property type="molecule type" value="Genomic_DNA"/>
</dbReference>
<organism evidence="1 2">
    <name type="scientific">Ephemerocybe angulata</name>
    <dbReference type="NCBI Taxonomy" id="980116"/>
    <lineage>
        <taxon>Eukaryota</taxon>
        <taxon>Fungi</taxon>
        <taxon>Dikarya</taxon>
        <taxon>Basidiomycota</taxon>
        <taxon>Agaricomycotina</taxon>
        <taxon>Agaricomycetes</taxon>
        <taxon>Agaricomycetidae</taxon>
        <taxon>Agaricales</taxon>
        <taxon>Agaricineae</taxon>
        <taxon>Psathyrellaceae</taxon>
        <taxon>Ephemerocybe</taxon>
    </lineage>
</organism>
<reference evidence="1 2" key="1">
    <citation type="journal article" date="2020" name="ISME J.">
        <title>Uncovering the hidden diversity of litter-decomposition mechanisms in mushroom-forming fungi.</title>
        <authorList>
            <person name="Floudas D."/>
            <person name="Bentzer J."/>
            <person name="Ahren D."/>
            <person name="Johansson T."/>
            <person name="Persson P."/>
            <person name="Tunlid A."/>
        </authorList>
    </citation>
    <scope>NUCLEOTIDE SEQUENCE [LARGE SCALE GENOMIC DNA]</scope>
    <source>
        <strain evidence="1 2">CBS 175.51</strain>
    </source>
</reference>
<dbReference type="Proteomes" id="UP000541558">
    <property type="component" value="Unassembled WGS sequence"/>
</dbReference>